<proteinExistence type="predicted"/>
<dbReference type="STRING" id="1682113.A7U43_13600"/>
<keyword evidence="1" id="KW-1133">Transmembrane helix</keyword>
<dbReference type="AlphaFoldDB" id="A0A172UMX1"/>
<dbReference type="OrthoDB" id="4640608at2"/>
<evidence type="ECO:0000256" key="1">
    <source>
        <dbReference type="SAM" id="Phobius"/>
    </source>
</evidence>
<dbReference type="RefSeq" id="WP_067995986.1">
    <property type="nucleotide sequence ID" value="NZ_CP015596.1"/>
</dbReference>
<evidence type="ECO:0000313" key="3">
    <source>
        <dbReference type="Proteomes" id="UP000077143"/>
    </source>
</evidence>
<keyword evidence="3" id="KW-1185">Reference proteome</keyword>
<name>A0A172UMX1_9MYCO</name>
<protein>
    <recommendedName>
        <fullName evidence="4">DUF2561 domain-containing protein</fullName>
    </recommendedName>
</protein>
<dbReference type="InterPro" id="IPR024381">
    <property type="entry name" value="DUF2561"/>
</dbReference>
<feature type="transmembrane region" description="Helical" evidence="1">
    <location>
        <begin position="149"/>
        <end position="172"/>
    </location>
</feature>
<feature type="transmembrane region" description="Helical" evidence="1">
    <location>
        <begin position="178"/>
        <end position="201"/>
    </location>
</feature>
<dbReference type="Pfam" id="PF10812">
    <property type="entry name" value="DUF2561"/>
    <property type="match status" value="1"/>
</dbReference>
<evidence type="ECO:0008006" key="4">
    <source>
        <dbReference type="Google" id="ProtNLM"/>
    </source>
</evidence>
<organism evidence="2 3">
    <name type="scientific">Mycobacterium adipatum</name>
    <dbReference type="NCBI Taxonomy" id="1682113"/>
    <lineage>
        <taxon>Bacteria</taxon>
        <taxon>Bacillati</taxon>
        <taxon>Actinomycetota</taxon>
        <taxon>Actinomycetes</taxon>
        <taxon>Mycobacteriales</taxon>
        <taxon>Mycobacteriaceae</taxon>
        <taxon>Mycobacterium</taxon>
    </lineage>
</organism>
<keyword evidence="1" id="KW-0472">Membrane</keyword>
<dbReference type="Proteomes" id="UP000077143">
    <property type="component" value="Chromosome"/>
</dbReference>
<feature type="transmembrane region" description="Helical" evidence="1">
    <location>
        <begin position="68"/>
        <end position="89"/>
    </location>
</feature>
<gene>
    <name evidence="2" type="ORF">A7U43_13600</name>
</gene>
<reference evidence="2 3" key="1">
    <citation type="submission" date="2016-05" db="EMBL/GenBank/DDBJ databases">
        <title>Complete genome sequence of a phthalic acid esters degrading Mycobacterium sp. YC-RL4.</title>
        <authorList>
            <person name="Ren L."/>
            <person name="Fan S."/>
            <person name="Ruth N."/>
            <person name="Jia Y."/>
            <person name="Wang J."/>
            <person name="Qiao C."/>
        </authorList>
    </citation>
    <scope>NUCLEOTIDE SEQUENCE [LARGE SCALE GENOMIC DNA]</scope>
    <source>
        <strain evidence="2 3">YC-RL4</strain>
    </source>
</reference>
<dbReference type="EMBL" id="CP015596">
    <property type="protein sequence ID" value="ANE80210.1"/>
    <property type="molecule type" value="Genomic_DNA"/>
</dbReference>
<keyword evidence="1" id="KW-0812">Transmembrane</keyword>
<accession>A0A172UMX1</accession>
<dbReference type="KEGG" id="madi:A7U43_13600"/>
<sequence length="211" mass="21816">MLKDTEFARRTLSGPENLERILMAACAVIWLAALGAAVAATVSLVDLASGRGTVRAELSEASGSDTPWVLYTVIGISAAVIVVAIPLLVRARRQSGHRSFTPGSGSVVDDIAAIPPRDARRRQVEPVSDTPARGAAALPAVVDQVYARFGLSIACAVGAGTLAVGVATYLTAGDSGSAAVAFYIIAGIITVAMPVLPWFFLRELKNVVGTD</sequence>
<evidence type="ECO:0000313" key="2">
    <source>
        <dbReference type="EMBL" id="ANE80210.1"/>
    </source>
</evidence>
<feature type="transmembrane region" description="Helical" evidence="1">
    <location>
        <begin position="21"/>
        <end position="48"/>
    </location>
</feature>